<protein>
    <recommendedName>
        <fullName evidence="2">CCHC-type domain-containing protein</fullName>
    </recommendedName>
</protein>
<dbReference type="OrthoDB" id="3863715at2759"/>
<dbReference type="Proteomes" id="UP000324585">
    <property type="component" value="Unassembled WGS sequence"/>
</dbReference>
<name>A0A5J4YHX4_PORPP</name>
<dbReference type="AlphaFoldDB" id="A0A5J4YHX4"/>
<evidence type="ECO:0000313" key="4">
    <source>
        <dbReference type="Proteomes" id="UP000324585"/>
    </source>
</evidence>
<reference evidence="4" key="1">
    <citation type="journal article" date="2019" name="Nat. Commun.">
        <title>Expansion of phycobilisome linker gene families in mesophilic red algae.</title>
        <authorList>
            <person name="Lee J."/>
            <person name="Kim D."/>
            <person name="Bhattacharya D."/>
            <person name="Yoon H.S."/>
        </authorList>
    </citation>
    <scope>NUCLEOTIDE SEQUENCE [LARGE SCALE GENOMIC DNA]</scope>
    <source>
        <strain evidence="4">CCMP 1328</strain>
    </source>
</reference>
<gene>
    <name evidence="3" type="ORF">FVE85_4386</name>
</gene>
<evidence type="ECO:0000259" key="2">
    <source>
        <dbReference type="PROSITE" id="PS50158"/>
    </source>
</evidence>
<dbReference type="PROSITE" id="PS50158">
    <property type="entry name" value="ZF_CCHC"/>
    <property type="match status" value="1"/>
</dbReference>
<organism evidence="3 4">
    <name type="scientific">Porphyridium purpureum</name>
    <name type="common">Red alga</name>
    <name type="synonym">Porphyridium cruentum</name>
    <dbReference type="NCBI Taxonomy" id="35688"/>
    <lineage>
        <taxon>Eukaryota</taxon>
        <taxon>Rhodophyta</taxon>
        <taxon>Bangiophyceae</taxon>
        <taxon>Porphyridiales</taxon>
        <taxon>Porphyridiaceae</taxon>
        <taxon>Porphyridium</taxon>
    </lineage>
</organism>
<keyword evidence="1" id="KW-0479">Metal-binding</keyword>
<sequence>MSRVGQSGAGRSPHPREAGLVETLPLLTYDSTRVVPAAVVVWVEELGNYCKKEYGAIGTAFAIERQGRVYPTLPTIPQATPGLGEAGREDWYSATVAKEELKLALAARSDAIRKDKETRVRVFGLIMGQLSRASKEALAVKPGWSQLVRESDDPLQLLERVIEAHLTRGYDDPLRNQQYARMSYDQLRVGADESLVSFKTRFKAAVMVLEAVGEPVPSSERCAADFILKLEGTRWDEAVRKCNNEHRRFDTVDQAMSFMAQFAYAKQPVQGRTWRTDTEHPEDEDTDDVELAAAPRVRECYNCGADDHLLRDCHARPLDSGMADRMRAAKERQARMARRDTRGRGPVLAGATEQQLRAALDALKRNADA</sequence>
<keyword evidence="1" id="KW-0862">Zinc</keyword>
<evidence type="ECO:0000256" key="1">
    <source>
        <dbReference type="PROSITE-ProRule" id="PRU00047"/>
    </source>
</evidence>
<accession>A0A5J4YHX4</accession>
<keyword evidence="4" id="KW-1185">Reference proteome</keyword>
<dbReference type="GO" id="GO:0008270">
    <property type="term" value="F:zinc ion binding"/>
    <property type="evidence" value="ECO:0007669"/>
    <property type="project" value="UniProtKB-KW"/>
</dbReference>
<keyword evidence="1" id="KW-0863">Zinc-finger</keyword>
<feature type="domain" description="CCHC-type" evidence="2">
    <location>
        <begin position="300"/>
        <end position="313"/>
    </location>
</feature>
<evidence type="ECO:0000313" key="3">
    <source>
        <dbReference type="EMBL" id="KAA8490755.1"/>
    </source>
</evidence>
<comment type="caution">
    <text evidence="3">The sequence shown here is derived from an EMBL/GenBank/DDBJ whole genome shotgun (WGS) entry which is preliminary data.</text>
</comment>
<dbReference type="EMBL" id="VRMN01000019">
    <property type="protein sequence ID" value="KAA8490755.1"/>
    <property type="molecule type" value="Genomic_DNA"/>
</dbReference>
<dbReference type="GO" id="GO:0003676">
    <property type="term" value="F:nucleic acid binding"/>
    <property type="evidence" value="ECO:0007669"/>
    <property type="project" value="InterPro"/>
</dbReference>
<dbReference type="InterPro" id="IPR001878">
    <property type="entry name" value="Znf_CCHC"/>
</dbReference>
<proteinExistence type="predicted"/>